<protein>
    <recommendedName>
        <fullName evidence="1">Colicin E3-like ribonuclease domain-containing protein</fullName>
    </recommendedName>
</protein>
<dbReference type="Pfam" id="PF09000">
    <property type="entry name" value="Cytotoxic"/>
    <property type="match status" value="1"/>
</dbReference>
<dbReference type="SUPFAM" id="SSF63840">
    <property type="entry name" value="Ribonuclease domain of colicin E3"/>
    <property type="match status" value="1"/>
</dbReference>
<dbReference type="InterPro" id="IPR009105">
    <property type="entry name" value="Colicin_E3_ribonuclease"/>
</dbReference>
<evidence type="ECO:0000259" key="1">
    <source>
        <dbReference type="Pfam" id="PF09000"/>
    </source>
</evidence>
<dbReference type="InterPro" id="IPR036725">
    <property type="entry name" value="ColE3_ribonuclease_sf"/>
</dbReference>
<gene>
    <name evidence="2" type="ORF">HNQ25_18630</name>
</gene>
<dbReference type="EMBL" id="CP060009">
    <property type="protein sequence ID" value="QNH00292.1"/>
    <property type="molecule type" value="Genomic_DNA"/>
</dbReference>
<sequence length="78" mass="9054">MGGKPRPKPSIVDKFEVAFVEGNRKYYFDPAEKRYYSWDSMHGEFEVFDRRGYHLGSACPSTGFLLKPPVRGRRINPN</sequence>
<accession>A0ABX6SGR7</accession>
<dbReference type="Proteomes" id="UP000515254">
    <property type="component" value="Chromosome"/>
</dbReference>
<dbReference type="Gene3D" id="3.10.380.10">
    <property type="entry name" value="Colicin E3-like ribonuclease domain"/>
    <property type="match status" value="1"/>
</dbReference>
<feature type="domain" description="Colicin E3-like ribonuclease" evidence="1">
    <location>
        <begin position="22"/>
        <end position="75"/>
    </location>
</feature>
<name>A0ABX6SGR7_9PSED</name>
<evidence type="ECO:0000313" key="3">
    <source>
        <dbReference type="Proteomes" id="UP000515254"/>
    </source>
</evidence>
<evidence type="ECO:0000313" key="2">
    <source>
        <dbReference type="EMBL" id="QNH00292.1"/>
    </source>
</evidence>
<proteinExistence type="predicted"/>
<keyword evidence="3" id="KW-1185">Reference proteome</keyword>
<organism evidence="2 3">
    <name type="scientific">Pseudomonas sediminis</name>
    <dbReference type="NCBI Taxonomy" id="1691904"/>
    <lineage>
        <taxon>Bacteria</taxon>
        <taxon>Pseudomonadati</taxon>
        <taxon>Pseudomonadota</taxon>
        <taxon>Gammaproteobacteria</taxon>
        <taxon>Pseudomonadales</taxon>
        <taxon>Pseudomonadaceae</taxon>
        <taxon>Pseudomonas</taxon>
    </lineage>
</organism>
<reference evidence="2 3" key="1">
    <citation type="journal article" date="2020" name="Microbiol. Resour. Announc.">
        <title>Complete genome sequences of four natural Pseudomonas isolates that catabolize a wide range of aromatic compounds relevant to lignin valorization.</title>
        <authorList>
            <person name="Hatmaker E.A."/>
            <person name="Presley G."/>
            <person name="Cannon O."/>
            <person name="Guss A.M."/>
            <person name="Elkins J.G."/>
        </authorList>
    </citation>
    <scope>NUCLEOTIDE SEQUENCE [LARGE SCALE GENOMIC DNA]</scope>
    <source>
        <strain evidence="2 3">B10D7D</strain>
    </source>
</reference>